<dbReference type="PATRIC" id="fig|33960.6.peg.1962"/>
<comment type="caution">
    <text evidence="1">The sequence shown here is derived from an EMBL/GenBank/DDBJ whole genome shotgun (WGS) entry which is preliminary data.</text>
</comment>
<evidence type="ECO:0000313" key="2">
    <source>
        <dbReference type="Proteomes" id="UP000076480"/>
    </source>
</evidence>
<dbReference type="RefSeq" id="WP_056997166.1">
    <property type="nucleotide sequence ID" value="NZ_JYDC01000036.1"/>
</dbReference>
<dbReference type="EMBL" id="JYDC01000036">
    <property type="protein sequence ID" value="KZL41495.1"/>
    <property type="molecule type" value="Genomic_DNA"/>
</dbReference>
<dbReference type="Proteomes" id="UP000076480">
    <property type="component" value="Unassembled WGS sequence"/>
</dbReference>
<keyword evidence="2" id="KW-1185">Reference proteome</keyword>
<reference evidence="1 2" key="1">
    <citation type="submission" date="2015-02" db="EMBL/GenBank/DDBJ databases">
        <title>Draft genome sequence of Lactobacillus collinoides CUPV2371 isolated from a natural cider, the first genome sequence of a strain of this species.</title>
        <authorList>
            <person name="Puertas A.I."/>
            <person name="Spano G."/>
            <person name="Capozzi V."/>
            <person name="Lamontanara A."/>
            <person name="Orru L."/>
            <person name="Duenas M.T."/>
        </authorList>
    </citation>
    <scope>NUCLEOTIDE SEQUENCE [LARGE SCALE GENOMIC DNA]</scope>
    <source>
        <strain evidence="1 2">237</strain>
    </source>
</reference>
<sequence length="69" mass="8071">MDLVQHSNLYLYYKLMPSTFATSMLAVAARNELTYRSQHGDESAGYYLALDAFREQRLAHRHAHIKVIW</sequence>
<dbReference type="AlphaFoldDB" id="A0A166H5X7"/>
<name>A0A166H5X7_SECCO</name>
<accession>A0A166H5X7</accession>
<organism evidence="1 2">
    <name type="scientific">Secundilactobacillus collinoides</name>
    <name type="common">Lactobacillus collinoides</name>
    <dbReference type="NCBI Taxonomy" id="33960"/>
    <lineage>
        <taxon>Bacteria</taxon>
        <taxon>Bacillati</taxon>
        <taxon>Bacillota</taxon>
        <taxon>Bacilli</taxon>
        <taxon>Lactobacillales</taxon>
        <taxon>Lactobacillaceae</taxon>
        <taxon>Secundilactobacillus</taxon>
    </lineage>
</organism>
<evidence type="ECO:0000313" key="1">
    <source>
        <dbReference type="EMBL" id="KZL41495.1"/>
    </source>
</evidence>
<proteinExistence type="predicted"/>
<protein>
    <submittedName>
        <fullName evidence="1">Uncharacterized protein</fullName>
    </submittedName>
</protein>
<dbReference type="OrthoDB" id="2314989at2"/>
<gene>
    <name evidence="1" type="ORF">TY91_07025</name>
</gene>